<comment type="caution">
    <text evidence="1">The sequence shown here is derived from an EMBL/GenBank/DDBJ whole genome shotgun (WGS) entry which is preliminary data.</text>
</comment>
<evidence type="ECO:0000313" key="1">
    <source>
        <dbReference type="EMBL" id="KAA3488720.1"/>
    </source>
</evidence>
<gene>
    <name evidence="1" type="ORF">EPI10_032436</name>
</gene>
<name>A0A5B6X3H4_9ROSI</name>
<organism evidence="1 2">
    <name type="scientific">Gossypium australe</name>
    <dbReference type="NCBI Taxonomy" id="47621"/>
    <lineage>
        <taxon>Eukaryota</taxon>
        <taxon>Viridiplantae</taxon>
        <taxon>Streptophyta</taxon>
        <taxon>Embryophyta</taxon>
        <taxon>Tracheophyta</taxon>
        <taxon>Spermatophyta</taxon>
        <taxon>Magnoliopsida</taxon>
        <taxon>eudicotyledons</taxon>
        <taxon>Gunneridae</taxon>
        <taxon>Pentapetalae</taxon>
        <taxon>rosids</taxon>
        <taxon>malvids</taxon>
        <taxon>Malvales</taxon>
        <taxon>Malvaceae</taxon>
        <taxon>Malvoideae</taxon>
        <taxon>Gossypium</taxon>
    </lineage>
</organism>
<evidence type="ECO:0000313" key="2">
    <source>
        <dbReference type="Proteomes" id="UP000325315"/>
    </source>
</evidence>
<dbReference type="EMBL" id="SMMG02000001">
    <property type="protein sequence ID" value="KAA3488720.1"/>
    <property type="molecule type" value="Genomic_DNA"/>
</dbReference>
<proteinExistence type="predicted"/>
<sequence>MDAKLGRSLRGKEGLFWRSVDSDGDGWQKLAQSCEFKLSKEIFRLKKEERPSGAGWSYKSYLPEDTVEQTENSGSYFPEDIVEKIEATNHRESYLPEVAVK</sequence>
<keyword evidence="2" id="KW-1185">Reference proteome</keyword>
<accession>A0A5B6X3H4</accession>
<reference evidence="2" key="1">
    <citation type="journal article" date="2019" name="Plant Biotechnol. J.">
        <title>Genome sequencing of the Australian wild diploid species Gossypium australe highlights disease resistance and delayed gland morphogenesis.</title>
        <authorList>
            <person name="Cai Y."/>
            <person name="Cai X."/>
            <person name="Wang Q."/>
            <person name="Wang P."/>
            <person name="Zhang Y."/>
            <person name="Cai C."/>
            <person name="Xu Y."/>
            <person name="Wang K."/>
            <person name="Zhou Z."/>
            <person name="Wang C."/>
            <person name="Geng S."/>
            <person name="Li B."/>
            <person name="Dong Q."/>
            <person name="Hou Y."/>
            <person name="Wang H."/>
            <person name="Ai P."/>
            <person name="Liu Z."/>
            <person name="Yi F."/>
            <person name="Sun M."/>
            <person name="An G."/>
            <person name="Cheng J."/>
            <person name="Zhang Y."/>
            <person name="Shi Q."/>
            <person name="Xie Y."/>
            <person name="Shi X."/>
            <person name="Chang Y."/>
            <person name="Huang F."/>
            <person name="Chen Y."/>
            <person name="Hong S."/>
            <person name="Mi L."/>
            <person name="Sun Q."/>
            <person name="Zhang L."/>
            <person name="Zhou B."/>
            <person name="Peng R."/>
            <person name="Zhang X."/>
            <person name="Liu F."/>
        </authorList>
    </citation>
    <scope>NUCLEOTIDE SEQUENCE [LARGE SCALE GENOMIC DNA]</scope>
    <source>
        <strain evidence="2">cv. PA1801</strain>
    </source>
</reference>
<dbReference type="AlphaFoldDB" id="A0A5B6X3H4"/>
<dbReference type="Proteomes" id="UP000325315">
    <property type="component" value="Unassembled WGS sequence"/>
</dbReference>
<protein>
    <submittedName>
        <fullName evidence="1">Aggrecan core</fullName>
    </submittedName>
</protein>